<keyword evidence="4" id="KW-1185">Reference proteome</keyword>
<dbReference type="EMBL" id="HG691464">
    <property type="protein sequence ID" value="CDI77297.1"/>
    <property type="molecule type" value="Genomic_DNA"/>
</dbReference>
<proteinExistence type="predicted"/>
<gene>
    <name evidence="3" type="ORF">EPH_0047420</name>
</gene>
<sequence>MVRIASRRALAPVVFAALLWIGTAYPARGEETEDVVGDSVIGEEPASASEAAERAEAAATAAAAAASEAEAAGSEEGLGIQASKWELTKMVPMLIELQKNVHDHYCFIRIMNMNVLVQIRVYRQLNDTS</sequence>
<reference evidence="3" key="2">
    <citation type="submission" date="2013-10" db="EMBL/GenBank/DDBJ databases">
        <authorList>
            <person name="Aslett M."/>
        </authorList>
    </citation>
    <scope>NUCLEOTIDE SEQUENCE [LARGE SCALE GENOMIC DNA]</scope>
    <source>
        <strain evidence="3">Houghton</strain>
    </source>
</reference>
<organism evidence="3 4">
    <name type="scientific">Eimeria praecox</name>
    <dbReference type="NCBI Taxonomy" id="51316"/>
    <lineage>
        <taxon>Eukaryota</taxon>
        <taxon>Sar</taxon>
        <taxon>Alveolata</taxon>
        <taxon>Apicomplexa</taxon>
        <taxon>Conoidasida</taxon>
        <taxon>Coccidia</taxon>
        <taxon>Eucoccidiorida</taxon>
        <taxon>Eimeriorina</taxon>
        <taxon>Eimeriidae</taxon>
        <taxon>Eimeria</taxon>
    </lineage>
</organism>
<feature type="region of interest" description="Disordered" evidence="1">
    <location>
        <begin position="36"/>
        <end position="55"/>
    </location>
</feature>
<dbReference type="VEuPathDB" id="ToxoDB:EPH_0047420"/>
<keyword evidence="2" id="KW-0732">Signal</keyword>
<evidence type="ECO:0000313" key="3">
    <source>
        <dbReference type="EMBL" id="CDI77297.1"/>
    </source>
</evidence>
<feature type="signal peptide" evidence="2">
    <location>
        <begin position="1"/>
        <end position="29"/>
    </location>
</feature>
<dbReference type="Proteomes" id="UP000018201">
    <property type="component" value="Unassembled WGS sequence"/>
</dbReference>
<evidence type="ECO:0000313" key="4">
    <source>
        <dbReference type="Proteomes" id="UP000018201"/>
    </source>
</evidence>
<name>U6GCM4_9EIME</name>
<evidence type="ECO:0000256" key="1">
    <source>
        <dbReference type="SAM" id="MobiDB-lite"/>
    </source>
</evidence>
<protein>
    <submittedName>
        <fullName evidence="3">Uncharacterized protein</fullName>
    </submittedName>
</protein>
<feature type="chain" id="PRO_5004669685" evidence="2">
    <location>
        <begin position="30"/>
        <end position="129"/>
    </location>
</feature>
<reference evidence="3" key="1">
    <citation type="submission" date="2013-10" db="EMBL/GenBank/DDBJ databases">
        <title>Genomic analysis of the causative agents of coccidiosis in chickens.</title>
        <authorList>
            <person name="Reid A.J."/>
            <person name="Blake D."/>
            <person name="Billington K."/>
            <person name="Browne H."/>
            <person name="Dunn M."/>
            <person name="Hung S."/>
            <person name="Kawahara F."/>
            <person name="Miranda-Saavedra D."/>
            <person name="Mourier T."/>
            <person name="Nagra H."/>
            <person name="Otto T.D."/>
            <person name="Rawlings N."/>
            <person name="Sanchez A."/>
            <person name="Sanders M."/>
            <person name="Subramaniam C."/>
            <person name="Tay Y."/>
            <person name="Dear P."/>
            <person name="Doerig C."/>
            <person name="Gruber A."/>
            <person name="Parkinson J."/>
            <person name="Shirley M."/>
            <person name="Wan K.L."/>
            <person name="Berriman M."/>
            <person name="Tomley F."/>
            <person name="Pain A."/>
        </authorList>
    </citation>
    <scope>NUCLEOTIDE SEQUENCE [LARGE SCALE GENOMIC DNA]</scope>
    <source>
        <strain evidence="3">Houghton</strain>
    </source>
</reference>
<accession>U6GCM4</accession>
<dbReference type="OrthoDB" id="347249at2759"/>
<dbReference type="AlphaFoldDB" id="U6GCM4"/>
<evidence type="ECO:0000256" key="2">
    <source>
        <dbReference type="SAM" id="SignalP"/>
    </source>
</evidence>